<dbReference type="Proteomes" id="UP000191408">
    <property type="component" value="Unassembled WGS sequence"/>
</dbReference>
<comment type="caution">
    <text evidence="1">The sequence shown here is derived from an EMBL/GenBank/DDBJ whole genome shotgun (WGS) entry which is preliminary data.</text>
</comment>
<gene>
    <name evidence="1" type="ORF">PENPOL_c016G07912</name>
</gene>
<dbReference type="AlphaFoldDB" id="A0A1V6NAB0"/>
<name>A0A1V6NAB0_PENPO</name>
<dbReference type="EMBL" id="MDYM01000016">
    <property type="protein sequence ID" value="OQD61579.1"/>
    <property type="molecule type" value="Genomic_DNA"/>
</dbReference>
<accession>A0A1V6NAB0</accession>
<reference evidence="2" key="1">
    <citation type="journal article" date="2017" name="Nat. Microbiol.">
        <title>Global analysis of biosynthetic gene clusters reveals vast potential of secondary metabolite production in Penicillium species.</title>
        <authorList>
            <person name="Nielsen J.C."/>
            <person name="Grijseels S."/>
            <person name="Prigent S."/>
            <person name="Ji B."/>
            <person name="Dainat J."/>
            <person name="Nielsen K.F."/>
            <person name="Frisvad J.C."/>
            <person name="Workman M."/>
            <person name="Nielsen J."/>
        </authorList>
    </citation>
    <scope>NUCLEOTIDE SEQUENCE [LARGE SCALE GENOMIC DNA]</scope>
    <source>
        <strain evidence="2">IBT 4502</strain>
    </source>
</reference>
<protein>
    <submittedName>
        <fullName evidence="1">Uncharacterized protein</fullName>
    </submittedName>
</protein>
<proteinExistence type="predicted"/>
<keyword evidence="2" id="KW-1185">Reference proteome</keyword>
<evidence type="ECO:0000313" key="1">
    <source>
        <dbReference type="EMBL" id="OQD61579.1"/>
    </source>
</evidence>
<sequence length="244" mass="28446">MEMDMSRDRMRVERSDQMITVATVEARSALGDALNSSVVISLVVPMYIPAKAKVKMSRLIPPKVNVTDRQIKNHHGKQQGVDKLDDPEKGRRQKNCIVAGNVQITKIDWEVLHDRIGPRPLREQRRREEEKETSSILNRDQRLFGKLPYRGRAHRLMLMKQLRVHSIVFTGHDRDLDWQMAQFRESSARFLSTIGRQQPARRPRDKRTCQYPRAQRAQAAGGWAASTASWYLHIASWRRSWRRS</sequence>
<organism evidence="1 2">
    <name type="scientific">Penicillium polonicum</name>
    <dbReference type="NCBI Taxonomy" id="60169"/>
    <lineage>
        <taxon>Eukaryota</taxon>
        <taxon>Fungi</taxon>
        <taxon>Dikarya</taxon>
        <taxon>Ascomycota</taxon>
        <taxon>Pezizomycotina</taxon>
        <taxon>Eurotiomycetes</taxon>
        <taxon>Eurotiomycetidae</taxon>
        <taxon>Eurotiales</taxon>
        <taxon>Aspergillaceae</taxon>
        <taxon>Penicillium</taxon>
    </lineage>
</organism>
<evidence type="ECO:0000313" key="2">
    <source>
        <dbReference type="Proteomes" id="UP000191408"/>
    </source>
</evidence>